<feature type="signal peptide" evidence="1">
    <location>
        <begin position="1"/>
        <end position="20"/>
    </location>
</feature>
<dbReference type="InterPro" id="IPR008969">
    <property type="entry name" value="CarboxyPept-like_regulatory"/>
</dbReference>
<evidence type="ECO:0000256" key="1">
    <source>
        <dbReference type="SAM" id="SignalP"/>
    </source>
</evidence>
<accession>A0A9X1MM99</accession>
<protein>
    <recommendedName>
        <fullName evidence="4">Rhamnogalacturonan lyase domain-containing protein</fullName>
    </recommendedName>
</protein>
<feature type="chain" id="PRO_5040734974" description="Rhamnogalacturonan lyase domain-containing protein" evidence="1">
    <location>
        <begin position="21"/>
        <end position="260"/>
    </location>
</feature>
<dbReference type="AlphaFoldDB" id="A0A9X1MM99"/>
<dbReference type="EMBL" id="JAJKFT010000010">
    <property type="protein sequence ID" value="MCC9629421.1"/>
    <property type="molecule type" value="Genomic_DNA"/>
</dbReference>
<gene>
    <name evidence="2" type="ORF">LOC68_13560</name>
</gene>
<reference evidence="2" key="1">
    <citation type="submission" date="2021-11" db="EMBL/GenBank/DDBJ databases">
        <title>Genome sequence.</title>
        <authorList>
            <person name="Sun Q."/>
        </authorList>
    </citation>
    <scope>NUCLEOTIDE SEQUENCE</scope>
    <source>
        <strain evidence="2">JC732</strain>
    </source>
</reference>
<organism evidence="2 3">
    <name type="scientific">Blastopirellula sediminis</name>
    <dbReference type="NCBI Taxonomy" id="2894196"/>
    <lineage>
        <taxon>Bacteria</taxon>
        <taxon>Pseudomonadati</taxon>
        <taxon>Planctomycetota</taxon>
        <taxon>Planctomycetia</taxon>
        <taxon>Pirellulales</taxon>
        <taxon>Pirellulaceae</taxon>
        <taxon>Blastopirellula</taxon>
    </lineage>
</organism>
<sequence>MKLGTLVLALLVTLQFGAFAQADGWGTIKGKFVVDGKIAPAKAIPVPIFGAPVGAVPNQKLVIGPNGELPNVALWLAVPKGDAYPEPHPSYAASANDVVELTCRGFILHPYLAFTRTSQTVRFKNLDPAAEELAINAFFNPAFRPQLAANGGQEDKRFELEERTPCVINSRIHPWVESYLIVRESPYVAISNEKGEFEIANVPAGTWTFQFWHTACGYVNEFKLLGQYQNERKGLHQIEVVADQVTDLGVIQIPSRRLDN</sequence>
<keyword evidence="3" id="KW-1185">Reference proteome</keyword>
<dbReference type="RefSeq" id="WP_230219409.1">
    <property type="nucleotide sequence ID" value="NZ_JAJKFT010000010.1"/>
</dbReference>
<dbReference type="Proteomes" id="UP001139103">
    <property type="component" value="Unassembled WGS sequence"/>
</dbReference>
<keyword evidence="1" id="KW-0732">Signal</keyword>
<dbReference type="SUPFAM" id="SSF49464">
    <property type="entry name" value="Carboxypeptidase regulatory domain-like"/>
    <property type="match status" value="1"/>
</dbReference>
<comment type="caution">
    <text evidence="2">The sequence shown here is derived from an EMBL/GenBank/DDBJ whole genome shotgun (WGS) entry which is preliminary data.</text>
</comment>
<evidence type="ECO:0008006" key="4">
    <source>
        <dbReference type="Google" id="ProtNLM"/>
    </source>
</evidence>
<proteinExistence type="predicted"/>
<evidence type="ECO:0000313" key="2">
    <source>
        <dbReference type="EMBL" id="MCC9629421.1"/>
    </source>
</evidence>
<name>A0A9X1MM99_9BACT</name>
<evidence type="ECO:0000313" key="3">
    <source>
        <dbReference type="Proteomes" id="UP001139103"/>
    </source>
</evidence>